<keyword evidence="7" id="KW-0677">Repeat</keyword>
<evidence type="ECO:0000313" key="20">
    <source>
        <dbReference type="Ensembl" id="ENSMSIP00000017303.1"/>
    </source>
</evidence>
<dbReference type="GO" id="GO:0019901">
    <property type="term" value="F:protein kinase binding"/>
    <property type="evidence" value="ECO:0007669"/>
    <property type="project" value="TreeGrafter"/>
</dbReference>
<feature type="disulfide bond" evidence="13">
    <location>
        <begin position="444"/>
        <end position="453"/>
    </location>
</feature>
<dbReference type="SUPFAM" id="SSF69179">
    <property type="entry name" value="Integrin domains"/>
    <property type="match status" value="1"/>
</dbReference>
<dbReference type="GO" id="GO:0007159">
    <property type="term" value="P:leukocyte cell-cell adhesion"/>
    <property type="evidence" value="ECO:0007669"/>
    <property type="project" value="TreeGrafter"/>
</dbReference>
<dbReference type="GO" id="GO:0005178">
    <property type="term" value="F:integrin binding"/>
    <property type="evidence" value="ECO:0007669"/>
    <property type="project" value="TreeGrafter"/>
</dbReference>
<dbReference type="InterPro" id="IPR013111">
    <property type="entry name" value="EGF_extracell"/>
</dbReference>
<evidence type="ECO:0000256" key="1">
    <source>
        <dbReference type="ARBA" id="ARBA00004251"/>
    </source>
</evidence>
<feature type="signal peptide" evidence="16">
    <location>
        <begin position="1"/>
        <end position="22"/>
    </location>
</feature>
<feature type="disulfide bond" evidence="13">
    <location>
        <begin position="568"/>
        <end position="573"/>
    </location>
</feature>
<dbReference type="AlphaFoldDB" id="A0A8C6H8B3"/>
<keyword evidence="11 13" id="KW-1015">Disulfide bond</keyword>
<dbReference type="Proteomes" id="UP000694415">
    <property type="component" value="Unplaced"/>
</dbReference>
<proteinExistence type="inferred from homology"/>
<dbReference type="Gene3D" id="3.40.50.410">
    <property type="entry name" value="von Willebrand factor, type A domain"/>
    <property type="match status" value="1"/>
</dbReference>
<evidence type="ECO:0000259" key="18">
    <source>
        <dbReference type="SMART" id="SM00423"/>
    </source>
</evidence>
<feature type="disulfide bond" evidence="13">
    <location>
        <begin position="594"/>
        <end position="603"/>
    </location>
</feature>
<evidence type="ECO:0000256" key="13">
    <source>
        <dbReference type="PIRSR" id="PIRSR002512-1"/>
    </source>
</evidence>
<dbReference type="GeneTree" id="ENSGT01150000286919"/>
<feature type="disulfide bond" evidence="13">
    <location>
        <begin position="218"/>
        <end position="258"/>
    </location>
</feature>
<dbReference type="GO" id="GO:0005925">
    <property type="term" value="C:focal adhesion"/>
    <property type="evidence" value="ECO:0007669"/>
    <property type="project" value="TreeGrafter"/>
</dbReference>
<keyword evidence="21" id="KW-1185">Reference proteome</keyword>
<feature type="transmembrane region" description="Helical" evidence="15">
    <location>
        <begin position="672"/>
        <end position="695"/>
    </location>
</feature>
<evidence type="ECO:0000256" key="7">
    <source>
        <dbReference type="ARBA" id="ARBA00022737"/>
    </source>
</evidence>
<dbReference type="GO" id="GO:0008305">
    <property type="term" value="C:integrin complex"/>
    <property type="evidence" value="ECO:0007669"/>
    <property type="project" value="TreeGrafter"/>
</dbReference>
<sequence length="795" mass="87958">MLGQCTLLPVLAGLLSLESALSQLCTKDNVSTCQDCIRSGPSCAWCQKLNFTGRGEPDSVRCDTPEQLLLKGCTSEYLVDPKSLAESQEDKERDQRQLSPRNVTVFLRLGQAATFKVDFQRTQDNSVDLYFLMGLSGSAQGHLSNVQTLGSDLFKALNEISRSGRIGFGSIVNMTFQHILKLTADSSQFQRELRKQLVSGKLATPKGQLDAMVQVAICLGEIGWRNGTRFLVLVTDNDFHLAKDKTLGTRQNTSDGRCHLDDGMYRSRGEPDYQSVVQLASKLAENNIQPIFVVPSNMVKTYKKLTTFIPKLTIGELSDDSSNVAQLIRNAYSKLSSRVVLNHSTIPSILKVTYDSYCSNRTSNPGKPSGDCSGVQINDQVTFQVNITASECFREQFFFIQALGFMDSVTVRVLPLCECQCQEQSQHHSLCGGKGAMECGICRCNSGYAGKNCECQTQGPSSQDLEGSCRKDNSSIMCSGLGDCICGRCECHTSDIPNKKIYGQYCECDNVNCERYDGQVCGGPERGHCSCGRCFCLDGFVGSACQCRMSTSGCLNNRMVECSGHGRCYCNRCLCDPGYQPPLCEKRPGYFHRCSEYYSCARCLKDNSAIKCRECWNLLFSNTPFSNKTCMTERDSEGCWTTYTLYKPDQSDINSIYIKESLVCAEISNTTILLGVIVGVLLAVIFLLVYCMVYLKGTQKAAKLPRKGGAQSTLAQRKWLGCVSLHLPALCDFSHCGLWLFLKFCIHPAPAAQLSVHTMKSLPLISNTFHFCLGPQSNVFKLDIPRRQPQKPSLY</sequence>
<feature type="domain" description="PSI" evidence="18">
    <location>
        <begin position="24"/>
        <end position="74"/>
    </location>
</feature>
<dbReference type="Ensembl" id="ENSMSIT00000021883.1">
    <property type="protein sequence ID" value="ENSMSIP00000017303.1"/>
    <property type="gene ID" value="ENSMSIG00000014689.1"/>
</dbReference>
<dbReference type="PRINTS" id="PR01186">
    <property type="entry name" value="INTEGRINB"/>
</dbReference>
<feature type="disulfide bond" evidence="13">
    <location>
        <begin position="455"/>
        <end position="469"/>
    </location>
</feature>
<evidence type="ECO:0000256" key="8">
    <source>
        <dbReference type="ARBA" id="ARBA00022989"/>
    </source>
</evidence>
<evidence type="ECO:0000259" key="19">
    <source>
        <dbReference type="SMART" id="SM01242"/>
    </source>
</evidence>
<dbReference type="InterPro" id="IPR015439">
    <property type="entry name" value="Integrin_b-2_sf"/>
</dbReference>
<keyword evidence="8 15" id="KW-1133">Transmembrane helix</keyword>
<feature type="disulfide bond" evidence="13">
    <location>
        <begin position="36"/>
        <end position="73"/>
    </location>
</feature>
<keyword evidence="12" id="KW-0325">Glycoprotein</keyword>
<evidence type="ECO:0000313" key="21">
    <source>
        <dbReference type="Proteomes" id="UP000694415"/>
    </source>
</evidence>
<dbReference type="SUPFAM" id="SSF57196">
    <property type="entry name" value="EGF/Laminin"/>
    <property type="match status" value="2"/>
</dbReference>
<feature type="disulfide bond" evidence="13">
    <location>
        <begin position="484"/>
        <end position="489"/>
    </location>
</feature>
<comment type="subcellular location">
    <subcellularLocation>
        <location evidence="1 14">Cell membrane</location>
        <topology evidence="1 14">Single-pass type I membrane protein</topology>
    </subcellularLocation>
</comment>
<dbReference type="Gene3D" id="2.60.40.1510">
    <property type="entry name" value="ntegrin, alpha v. Chain A, domain 3"/>
    <property type="match status" value="1"/>
</dbReference>
<dbReference type="GO" id="GO:0030593">
    <property type="term" value="P:neutrophil chemotaxis"/>
    <property type="evidence" value="ECO:0007669"/>
    <property type="project" value="TreeGrafter"/>
</dbReference>
<feature type="disulfide bond" evidence="13">
    <location>
        <begin position="491"/>
        <end position="506"/>
    </location>
</feature>
<dbReference type="Gene3D" id="3.30.1680.10">
    <property type="entry name" value="ligand-binding face of the semaphorins, domain 2"/>
    <property type="match status" value="1"/>
</dbReference>
<dbReference type="InterPro" id="IPR033760">
    <property type="entry name" value="Integrin_beta_N"/>
</dbReference>
<dbReference type="FunFam" id="3.30.1680.10:FF:000012">
    <property type="entry name" value="Integrin beta"/>
    <property type="match status" value="1"/>
</dbReference>
<dbReference type="InterPro" id="IPR002369">
    <property type="entry name" value="Integrin_bsu_VWA"/>
</dbReference>
<dbReference type="FunFam" id="2.60.40.1510:FF:000008">
    <property type="entry name" value="Integrin beta"/>
    <property type="match status" value="1"/>
</dbReference>
<keyword evidence="4" id="KW-0245">EGF-like domain</keyword>
<evidence type="ECO:0000256" key="5">
    <source>
        <dbReference type="ARBA" id="ARBA00022692"/>
    </source>
</evidence>
<evidence type="ECO:0000256" key="10">
    <source>
        <dbReference type="ARBA" id="ARBA00023136"/>
    </source>
</evidence>
<feature type="disulfide bond" evidence="13">
    <location>
        <begin position="575"/>
        <end position="584"/>
    </location>
</feature>
<name>A0A8C6H8B3_MUSSI</name>
<dbReference type="SMART" id="SM00423">
    <property type="entry name" value="PSI"/>
    <property type="match status" value="1"/>
</dbReference>
<feature type="disulfide bond" evidence="13">
    <location>
        <begin position="25"/>
        <end position="419"/>
    </location>
</feature>
<feature type="domain" description="Integrin beta subunit VWA" evidence="17">
    <location>
        <begin position="32"/>
        <end position="419"/>
    </location>
</feature>
<feature type="disulfide bond" evidence="13">
    <location>
        <begin position="508"/>
        <end position="513"/>
    </location>
</feature>
<dbReference type="InterPro" id="IPR012896">
    <property type="entry name" value="Integrin_bsu_tail"/>
</dbReference>
<feature type="disulfide bond" evidence="13">
    <location>
        <begin position="439"/>
        <end position="478"/>
    </location>
</feature>
<dbReference type="PIRSF" id="PIRSF002512">
    <property type="entry name" value="Integrin_B"/>
    <property type="match status" value="1"/>
</dbReference>
<feature type="disulfide bond" evidence="13">
    <location>
        <begin position="358"/>
        <end position="372"/>
    </location>
</feature>
<dbReference type="GO" id="GO:0033627">
    <property type="term" value="P:cell adhesion mediated by integrin"/>
    <property type="evidence" value="ECO:0007669"/>
    <property type="project" value="TreeGrafter"/>
</dbReference>
<dbReference type="InterPro" id="IPR015812">
    <property type="entry name" value="Integrin_bsu"/>
</dbReference>
<keyword evidence="14" id="KW-0130">Cell adhesion</keyword>
<evidence type="ECO:0000256" key="12">
    <source>
        <dbReference type="ARBA" id="ARBA00023180"/>
    </source>
</evidence>
<feature type="disulfide bond" evidence="13">
    <location>
        <begin position="33"/>
        <end position="43"/>
    </location>
</feature>
<accession>A0A8C6H8B3</accession>
<dbReference type="Pfam" id="PF23105">
    <property type="entry name" value="EGF_integrin"/>
    <property type="match status" value="1"/>
</dbReference>
<dbReference type="PANTHER" id="PTHR10082">
    <property type="entry name" value="INTEGRIN BETA SUBUNIT"/>
    <property type="match status" value="1"/>
</dbReference>
<feature type="disulfide bond" evidence="13">
    <location>
        <begin position="529"/>
        <end position="534"/>
    </location>
</feature>
<dbReference type="SMART" id="SM01242">
    <property type="entry name" value="Integrin_B_tail"/>
    <property type="match status" value="1"/>
</dbReference>
<dbReference type="GO" id="GO:0007160">
    <property type="term" value="P:cell-matrix adhesion"/>
    <property type="evidence" value="ECO:0007669"/>
    <property type="project" value="TreeGrafter"/>
</dbReference>
<dbReference type="FunFam" id="2.10.25.10:FF:000076">
    <property type="entry name" value="Integrin beta"/>
    <property type="match status" value="1"/>
</dbReference>
<keyword evidence="3" id="KW-1003">Cell membrane</keyword>
<feature type="disulfide bond" evidence="13">
    <location>
        <begin position="46"/>
        <end position="62"/>
    </location>
</feature>
<evidence type="ECO:0000256" key="15">
    <source>
        <dbReference type="SAM" id="Phobius"/>
    </source>
</evidence>
<dbReference type="InterPro" id="IPR057243">
    <property type="entry name" value="Integrin_I-EGF_CS"/>
</dbReference>
<evidence type="ECO:0000256" key="3">
    <source>
        <dbReference type="ARBA" id="ARBA00022475"/>
    </source>
</evidence>
<feature type="disulfide bond" evidence="13">
    <location>
        <begin position="531"/>
        <end position="562"/>
    </location>
</feature>
<dbReference type="GO" id="GO:0007229">
    <property type="term" value="P:integrin-mediated signaling pathway"/>
    <property type="evidence" value="ECO:0007669"/>
    <property type="project" value="UniProtKB-KW"/>
</dbReference>
<organism evidence="20 21">
    <name type="scientific">Mus spicilegus</name>
    <name type="common">Mound-building mouse</name>
    <dbReference type="NCBI Taxonomy" id="10103"/>
    <lineage>
        <taxon>Eukaryota</taxon>
        <taxon>Metazoa</taxon>
        <taxon>Chordata</taxon>
        <taxon>Craniata</taxon>
        <taxon>Vertebrata</taxon>
        <taxon>Euteleostomi</taxon>
        <taxon>Mammalia</taxon>
        <taxon>Eutheria</taxon>
        <taxon>Euarchontoglires</taxon>
        <taxon>Glires</taxon>
        <taxon>Rodentia</taxon>
        <taxon>Myomorpha</taxon>
        <taxon>Muroidea</taxon>
        <taxon>Muridae</taxon>
        <taxon>Murinae</taxon>
        <taxon>Mus</taxon>
        <taxon>Mus</taxon>
    </lineage>
</organism>
<evidence type="ECO:0000256" key="14">
    <source>
        <dbReference type="RuleBase" id="RU000633"/>
    </source>
</evidence>
<feature type="disulfide bond" evidence="13">
    <location>
        <begin position="417"/>
        <end position="421"/>
    </location>
</feature>
<evidence type="ECO:0000259" key="17">
    <source>
        <dbReference type="SMART" id="SM00187"/>
    </source>
</evidence>
<evidence type="ECO:0000256" key="2">
    <source>
        <dbReference type="ARBA" id="ARBA00007449"/>
    </source>
</evidence>
<dbReference type="Pfam" id="PF17205">
    <property type="entry name" value="PSI_integrin"/>
    <property type="match status" value="1"/>
</dbReference>
<dbReference type="GO" id="GO:0009986">
    <property type="term" value="C:cell surface"/>
    <property type="evidence" value="ECO:0007669"/>
    <property type="project" value="TreeGrafter"/>
</dbReference>
<dbReference type="FunFam" id="2.10.25.10:FF:000098">
    <property type="entry name" value="Integrin beta"/>
    <property type="match status" value="1"/>
</dbReference>
<dbReference type="SUPFAM" id="SSF103575">
    <property type="entry name" value="Plexin repeat"/>
    <property type="match status" value="1"/>
</dbReference>
<evidence type="ECO:0000256" key="9">
    <source>
        <dbReference type="ARBA" id="ARBA00023037"/>
    </source>
</evidence>
<dbReference type="FunFam" id="2.10.25.10:FF:000442">
    <property type="entry name" value="Integrin beta"/>
    <property type="match status" value="1"/>
</dbReference>
<evidence type="ECO:0000256" key="16">
    <source>
        <dbReference type="SAM" id="SignalP"/>
    </source>
</evidence>
<dbReference type="InterPro" id="IPR016201">
    <property type="entry name" value="PSI"/>
</dbReference>
<feature type="disulfide bond" evidence="13">
    <location>
        <begin position="486"/>
        <end position="521"/>
    </location>
</feature>
<dbReference type="PROSITE" id="PS52047">
    <property type="entry name" value="I_EGF_2"/>
    <property type="match status" value="3"/>
</dbReference>
<keyword evidence="9 14" id="KW-0401">Integrin</keyword>
<keyword evidence="6 16" id="KW-0732">Signal</keyword>
<keyword evidence="5 14" id="KW-0812">Transmembrane</keyword>
<dbReference type="InterPro" id="IPR057073">
    <property type="entry name" value="EGF_integrin_2"/>
</dbReference>
<evidence type="ECO:0000256" key="11">
    <source>
        <dbReference type="ARBA" id="ARBA00023157"/>
    </source>
</evidence>
<protein>
    <recommendedName>
        <fullName evidence="14">Integrin beta</fullName>
    </recommendedName>
</protein>
<reference evidence="20" key="1">
    <citation type="submission" date="2025-08" db="UniProtKB">
        <authorList>
            <consortium name="Ensembl"/>
        </authorList>
    </citation>
    <scope>IDENTIFICATION</scope>
</reference>
<dbReference type="InterPro" id="IPR036465">
    <property type="entry name" value="vWFA_dom_sf"/>
</dbReference>
<dbReference type="GO" id="GO:0001540">
    <property type="term" value="F:amyloid-beta binding"/>
    <property type="evidence" value="ECO:0007669"/>
    <property type="project" value="TreeGrafter"/>
</dbReference>
<dbReference type="SUPFAM" id="SSF53300">
    <property type="entry name" value="vWA-like"/>
    <property type="match status" value="1"/>
</dbReference>
<dbReference type="PANTHER" id="PTHR10082:SF15">
    <property type="entry name" value="INTEGRIN BETA-2"/>
    <property type="match status" value="1"/>
</dbReference>
<feature type="domain" description="Integrin beta subunit tail" evidence="19">
    <location>
        <begin position="594"/>
        <end position="669"/>
    </location>
</feature>
<evidence type="ECO:0000256" key="6">
    <source>
        <dbReference type="ARBA" id="ARBA00022729"/>
    </source>
</evidence>
<dbReference type="InterPro" id="IPR032695">
    <property type="entry name" value="Integrin_dom_sf"/>
</dbReference>
<feature type="disulfide bond" evidence="13">
    <location>
        <begin position="570"/>
        <end position="615"/>
    </location>
</feature>
<dbReference type="Pfam" id="PF07974">
    <property type="entry name" value="EGF_2"/>
    <property type="match status" value="1"/>
</dbReference>
<dbReference type="Gene3D" id="6.20.50.10">
    <property type="match status" value="1"/>
</dbReference>
<feature type="disulfide bond" evidence="13">
    <location>
        <begin position="600"/>
        <end position="664"/>
    </location>
</feature>
<dbReference type="Pfam" id="PF00362">
    <property type="entry name" value="Integrin_beta"/>
    <property type="match status" value="2"/>
</dbReference>
<dbReference type="PROSITE" id="PS00243">
    <property type="entry name" value="I_EGF_1"/>
    <property type="match status" value="1"/>
</dbReference>
<keyword evidence="10 15" id="KW-0472">Membrane</keyword>
<feature type="disulfide bond" evidence="13">
    <location>
        <begin position="536"/>
        <end position="545"/>
    </location>
</feature>
<feature type="chain" id="PRO_5034460671" description="Integrin beta" evidence="16">
    <location>
        <begin position="23"/>
        <end position="795"/>
    </location>
</feature>
<reference evidence="20" key="2">
    <citation type="submission" date="2025-09" db="UniProtKB">
        <authorList>
            <consortium name="Ensembl"/>
        </authorList>
    </citation>
    <scope>IDENTIFICATION</scope>
</reference>
<dbReference type="Gene3D" id="2.10.25.10">
    <property type="entry name" value="Laminin"/>
    <property type="match status" value="4"/>
</dbReference>
<dbReference type="SMART" id="SM00187">
    <property type="entry name" value="INB"/>
    <property type="match status" value="1"/>
</dbReference>
<comment type="similarity">
    <text evidence="2 14">Belongs to the integrin beta chain family.</text>
</comment>
<evidence type="ECO:0000256" key="4">
    <source>
        <dbReference type="ARBA" id="ARBA00022536"/>
    </source>
</evidence>